<gene>
    <name evidence="2" type="ORF">ASPSYDRAFT_73911</name>
</gene>
<dbReference type="RefSeq" id="XP_040696104.1">
    <property type="nucleotide sequence ID" value="XM_040850748.1"/>
</dbReference>
<dbReference type="VEuPathDB" id="FungiDB:ASPSYDRAFT_73911"/>
<name>A0A1L9SYP3_9EURO</name>
<dbReference type="EMBL" id="KV878603">
    <property type="protein sequence ID" value="OJJ52298.1"/>
    <property type="molecule type" value="Genomic_DNA"/>
</dbReference>
<feature type="region of interest" description="Disordered" evidence="1">
    <location>
        <begin position="75"/>
        <end position="154"/>
    </location>
</feature>
<reference evidence="3" key="1">
    <citation type="journal article" date="2017" name="Genome Biol.">
        <title>Comparative genomics reveals high biological diversity and specific adaptations in the industrially and medically important fungal genus Aspergillus.</title>
        <authorList>
            <person name="de Vries R.P."/>
            <person name="Riley R."/>
            <person name="Wiebenga A."/>
            <person name="Aguilar-Osorio G."/>
            <person name="Amillis S."/>
            <person name="Uchima C.A."/>
            <person name="Anderluh G."/>
            <person name="Asadollahi M."/>
            <person name="Askin M."/>
            <person name="Barry K."/>
            <person name="Battaglia E."/>
            <person name="Bayram O."/>
            <person name="Benocci T."/>
            <person name="Braus-Stromeyer S.A."/>
            <person name="Caldana C."/>
            <person name="Canovas D."/>
            <person name="Cerqueira G.C."/>
            <person name="Chen F."/>
            <person name="Chen W."/>
            <person name="Choi C."/>
            <person name="Clum A."/>
            <person name="Dos Santos R.A."/>
            <person name="Damasio A.R."/>
            <person name="Diallinas G."/>
            <person name="Emri T."/>
            <person name="Fekete E."/>
            <person name="Flipphi M."/>
            <person name="Freyberg S."/>
            <person name="Gallo A."/>
            <person name="Gournas C."/>
            <person name="Habgood R."/>
            <person name="Hainaut M."/>
            <person name="Harispe M.L."/>
            <person name="Henrissat B."/>
            <person name="Hilden K.S."/>
            <person name="Hope R."/>
            <person name="Hossain A."/>
            <person name="Karabika E."/>
            <person name="Karaffa L."/>
            <person name="Karanyi Z."/>
            <person name="Krasevec N."/>
            <person name="Kuo A."/>
            <person name="Kusch H."/>
            <person name="LaButti K."/>
            <person name="Lagendijk E.L."/>
            <person name="Lapidus A."/>
            <person name="Levasseur A."/>
            <person name="Lindquist E."/>
            <person name="Lipzen A."/>
            <person name="Logrieco A.F."/>
            <person name="MacCabe A."/>
            <person name="Maekelae M.R."/>
            <person name="Malavazi I."/>
            <person name="Melin P."/>
            <person name="Meyer V."/>
            <person name="Mielnichuk N."/>
            <person name="Miskei M."/>
            <person name="Molnar A.P."/>
            <person name="Mule G."/>
            <person name="Ngan C.Y."/>
            <person name="Orejas M."/>
            <person name="Orosz E."/>
            <person name="Ouedraogo J.P."/>
            <person name="Overkamp K.M."/>
            <person name="Park H.-S."/>
            <person name="Perrone G."/>
            <person name="Piumi F."/>
            <person name="Punt P.J."/>
            <person name="Ram A.F."/>
            <person name="Ramon A."/>
            <person name="Rauscher S."/>
            <person name="Record E."/>
            <person name="Riano-Pachon D.M."/>
            <person name="Robert V."/>
            <person name="Roehrig J."/>
            <person name="Ruller R."/>
            <person name="Salamov A."/>
            <person name="Salih N.S."/>
            <person name="Samson R.A."/>
            <person name="Sandor E."/>
            <person name="Sanguinetti M."/>
            <person name="Schuetze T."/>
            <person name="Sepcic K."/>
            <person name="Shelest E."/>
            <person name="Sherlock G."/>
            <person name="Sophianopoulou V."/>
            <person name="Squina F.M."/>
            <person name="Sun H."/>
            <person name="Susca A."/>
            <person name="Todd R.B."/>
            <person name="Tsang A."/>
            <person name="Unkles S.E."/>
            <person name="van de Wiele N."/>
            <person name="van Rossen-Uffink D."/>
            <person name="Oliveira J.V."/>
            <person name="Vesth T.C."/>
            <person name="Visser J."/>
            <person name="Yu J.-H."/>
            <person name="Zhou M."/>
            <person name="Andersen M.R."/>
            <person name="Archer D.B."/>
            <person name="Baker S.E."/>
            <person name="Benoit I."/>
            <person name="Brakhage A.A."/>
            <person name="Braus G.H."/>
            <person name="Fischer R."/>
            <person name="Frisvad J.C."/>
            <person name="Goldman G.H."/>
            <person name="Houbraken J."/>
            <person name="Oakley B."/>
            <person name="Pocsi I."/>
            <person name="Scazzocchio C."/>
            <person name="Seiboth B."/>
            <person name="vanKuyk P.A."/>
            <person name="Wortman J."/>
            <person name="Dyer P.S."/>
            <person name="Grigoriev I.V."/>
        </authorList>
    </citation>
    <scope>NUCLEOTIDE SEQUENCE [LARGE SCALE GENOMIC DNA]</scope>
    <source>
        <strain evidence="3">CBS 593.65</strain>
    </source>
</reference>
<feature type="compositionally biased region" description="Polar residues" evidence="1">
    <location>
        <begin position="81"/>
        <end position="93"/>
    </location>
</feature>
<protein>
    <submittedName>
        <fullName evidence="2">Uncharacterized protein</fullName>
    </submittedName>
</protein>
<dbReference type="GeneID" id="63766821"/>
<proteinExistence type="predicted"/>
<evidence type="ECO:0000313" key="2">
    <source>
        <dbReference type="EMBL" id="OJJ52298.1"/>
    </source>
</evidence>
<organism evidence="2 3">
    <name type="scientific">Aspergillus sydowii CBS 593.65</name>
    <dbReference type="NCBI Taxonomy" id="1036612"/>
    <lineage>
        <taxon>Eukaryota</taxon>
        <taxon>Fungi</taxon>
        <taxon>Dikarya</taxon>
        <taxon>Ascomycota</taxon>
        <taxon>Pezizomycotina</taxon>
        <taxon>Eurotiomycetes</taxon>
        <taxon>Eurotiomycetidae</taxon>
        <taxon>Eurotiales</taxon>
        <taxon>Aspergillaceae</taxon>
        <taxon>Aspergillus</taxon>
        <taxon>Aspergillus subgen. Nidulantes</taxon>
    </lineage>
</organism>
<dbReference type="Proteomes" id="UP000184356">
    <property type="component" value="Unassembled WGS sequence"/>
</dbReference>
<feature type="region of interest" description="Disordered" evidence="1">
    <location>
        <begin position="279"/>
        <end position="320"/>
    </location>
</feature>
<sequence>MGWTEWLSCLYIRGGDQESESPYPGSYHWRCERGLESKTPGPTNSLPHPPIISSHHSRAHNLSWVRLMDGPDVRECGVPRTVSSPLNHTSPMDNSEPLHDLPENATELSSGNSDSRIDTSAHAKIPLDGVPRRIGRGGCRPVRTDSAPVQATPNPTAIAGAKLLLSRLTEPDLIPPDVVIGTFNRNTEEVMFERPPCRSVGIAGYSGSTSLRHHALRVHGPLPPSAHGDIKVMFFKADSKAWRVLVDIPYMYAKSRIPQLPDPSELSKVDDKWLFIGYTTSPRSPSELGSEREDEADGKQNSIGGRSILALPSPRPSLEK</sequence>
<evidence type="ECO:0000256" key="1">
    <source>
        <dbReference type="SAM" id="MobiDB-lite"/>
    </source>
</evidence>
<dbReference type="AlphaFoldDB" id="A0A1L9SYP3"/>
<accession>A0A1L9SYP3</accession>
<keyword evidence="3" id="KW-1185">Reference proteome</keyword>
<evidence type="ECO:0000313" key="3">
    <source>
        <dbReference type="Proteomes" id="UP000184356"/>
    </source>
</evidence>